<keyword evidence="2" id="KW-1185">Reference proteome</keyword>
<sequence>MKGETGEVSMAVLHMKGEQVGEALRSAAVKAVKELEPAWKNVTFNHAQRTYHTDREVYTSLSGDSFSVTFDGGDVSSIQLTYSYANMPQAVKAGAEHLLKVLGNQSFSVKKAVMYSSQNKLEWRLEARNNSTKKSVLISISAVAGEVASSR</sequence>
<protein>
    <submittedName>
        <fullName evidence="1">Uncharacterized protein</fullName>
    </submittedName>
</protein>
<evidence type="ECO:0000313" key="2">
    <source>
        <dbReference type="Proteomes" id="UP001154322"/>
    </source>
</evidence>
<dbReference type="EMBL" id="CALYLO010000001">
    <property type="protein sequence ID" value="CAH8243907.1"/>
    <property type="molecule type" value="Genomic_DNA"/>
</dbReference>
<evidence type="ECO:0000313" key="1">
    <source>
        <dbReference type="EMBL" id="CAH8243907.1"/>
    </source>
</evidence>
<dbReference type="Proteomes" id="UP001154322">
    <property type="component" value="Unassembled WGS sequence"/>
</dbReference>
<reference evidence="1" key="1">
    <citation type="submission" date="2022-06" db="EMBL/GenBank/DDBJ databases">
        <authorList>
            <person name="Dietemann V."/>
            <person name="Ory F."/>
            <person name="Dainat B."/>
            <person name="Oberhansli S."/>
        </authorList>
    </citation>
    <scope>NUCLEOTIDE SEQUENCE</scope>
    <source>
        <strain evidence="1">Ena-SAMPLE-TAB-26-04-2022-14:26:32:270-5432</strain>
    </source>
</reference>
<name>A0ABN8TYR7_9BACL</name>
<organism evidence="1 2">
    <name type="scientific">Paenibacillus melissococcoides</name>
    <dbReference type="NCBI Taxonomy" id="2912268"/>
    <lineage>
        <taxon>Bacteria</taxon>
        <taxon>Bacillati</taxon>
        <taxon>Bacillota</taxon>
        <taxon>Bacilli</taxon>
        <taxon>Bacillales</taxon>
        <taxon>Paenibacillaceae</taxon>
        <taxon>Paenibacillus</taxon>
    </lineage>
</organism>
<proteinExistence type="predicted"/>
<dbReference type="RefSeq" id="WP_213429304.1">
    <property type="nucleotide sequence ID" value="NZ_AP031286.1"/>
</dbReference>
<gene>
    <name evidence="1" type="ORF">WJ0W_001146</name>
</gene>
<comment type="caution">
    <text evidence="1">The sequence shown here is derived from an EMBL/GenBank/DDBJ whole genome shotgun (WGS) entry which is preliminary data.</text>
</comment>
<accession>A0ABN8TYR7</accession>